<evidence type="ECO:0000313" key="6">
    <source>
        <dbReference type="Proteomes" id="UP000241436"/>
    </source>
</evidence>
<dbReference type="PROSITE" id="PS50893">
    <property type="entry name" value="ABC_TRANSPORTER_2"/>
    <property type="match status" value="1"/>
</dbReference>
<dbReference type="PANTHER" id="PTHR42781">
    <property type="entry name" value="SPERMIDINE/PUTRESCINE IMPORT ATP-BINDING PROTEIN POTA"/>
    <property type="match status" value="1"/>
</dbReference>
<dbReference type="InterPro" id="IPR013611">
    <property type="entry name" value="Transp-assoc_OB_typ2"/>
</dbReference>
<dbReference type="Pfam" id="PF00005">
    <property type="entry name" value="ABC_tran"/>
    <property type="match status" value="1"/>
</dbReference>
<name>A0A2T4TZ11_9BACT</name>
<evidence type="ECO:0000259" key="4">
    <source>
        <dbReference type="PROSITE" id="PS50893"/>
    </source>
</evidence>
<protein>
    <submittedName>
        <fullName evidence="5">ABC transporter</fullName>
    </submittedName>
</protein>
<dbReference type="Gene3D" id="3.40.50.300">
    <property type="entry name" value="P-loop containing nucleotide triphosphate hydrolases"/>
    <property type="match status" value="1"/>
</dbReference>
<organism evidence="5 6">
    <name type="scientific">Candidatus Methylomirabilis limnetica</name>
    <dbReference type="NCBI Taxonomy" id="2033718"/>
    <lineage>
        <taxon>Bacteria</taxon>
        <taxon>Candidatus Methylomirabilota</taxon>
        <taxon>Candidatus Methylomirabilia</taxon>
        <taxon>Candidatus Methylomirabilales</taxon>
        <taxon>Candidatus Methylomirabilaceae</taxon>
        <taxon>Candidatus Methylomirabilis</taxon>
    </lineage>
</organism>
<keyword evidence="3" id="KW-0067">ATP-binding</keyword>
<gene>
    <name evidence="5" type="ORF">CLG94_04780</name>
</gene>
<evidence type="ECO:0000256" key="2">
    <source>
        <dbReference type="ARBA" id="ARBA00022741"/>
    </source>
</evidence>
<dbReference type="Pfam" id="PF08402">
    <property type="entry name" value="TOBE_2"/>
    <property type="match status" value="1"/>
</dbReference>
<dbReference type="OrthoDB" id="9809450at2"/>
<comment type="caution">
    <text evidence="5">The sequence shown here is derived from an EMBL/GenBank/DDBJ whole genome shotgun (WGS) entry which is preliminary data.</text>
</comment>
<dbReference type="InterPro" id="IPR017871">
    <property type="entry name" value="ABC_transporter-like_CS"/>
</dbReference>
<keyword evidence="6" id="KW-1185">Reference proteome</keyword>
<keyword evidence="2" id="KW-0547">Nucleotide-binding</keyword>
<accession>A0A2T4TZ11</accession>
<evidence type="ECO:0000256" key="3">
    <source>
        <dbReference type="ARBA" id="ARBA00022840"/>
    </source>
</evidence>
<keyword evidence="1" id="KW-0813">Transport</keyword>
<dbReference type="AlphaFoldDB" id="A0A2T4TZ11"/>
<feature type="domain" description="ABC transporter" evidence="4">
    <location>
        <begin position="1"/>
        <end position="233"/>
    </location>
</feature>
<reference evidence="6" key="2">
    <citation type="journal article" date="2018" name="Environ. Microbiol.">
        <title>Bloom of a denitrifying methanotroph, 'Candidatus Methylomirabilis limnetica', in a deep stratified lake.</title>
        <authorList>
            <person name="Graf J.S."/>
            <person name="Mayr M.J."/>
            <person name="Marchant H.K."/>
            <person name="Tienken D."/>
            <person name="Hach P.F."/>
            <person name="Brand A."/>
            <person name="Schubert C.J."/>
            <person name="Kuypers M.M."/>
            <person name="Milucka J."/>
        </authorList>
    </citation>
    <scope>NUCLEOTIDE SEQUENCE [LARGE SCALE GENOMIC DNA]</scope>
    <source>
        <strain evidence="6">Zug</strain>
    </source>
</reference>
<dbReference type="InterPro" id="IPR008995">
    <property type="entry name" value="Mo/tungstate-bd_C_term_dom"/>
</dbReference>
<dbReference type="Proteomes" id="UP000241436">
    <property type="component" value="Unassembled WGS sequence"/>
</dbReference>
<dbReference type="SUPFAM" id="SSF50331">
    <property type="entry name" value="MOP-like"/>
    <property type="match status" value="1"/>
</dbReference>
<dbReference type="InterPro" id="IPR027417">
    <property type="entry name" value="P-loop_NTPase"/>
</dbReference>
<dbReference type="PANTHER" id="PTHR42781:SF4">
    <property type="entry name" value="SPERMIDINE_PUTRESCINE IMPORT ATP-BINDING PROTEIN POTA"/>
    <property type="match status" value="1"/>
</dbReference>
<dbReference type="InterPro" id="IPR003593">
    <property type="entry name" value="AAA+_ATPase"/>
</dbReference>
<dbReference type="InterPro" id="IPR003439">
    <property type="entry name" value="ABC_transporter-like_ATP-bd"/>
</dbReference>
<dbReference type="InterPro" id="IPR050093">
    <property type="entry name" value="ABC_SmlMolc_Importer"/>
</dbReference>
<dbReference type="PROSITE" id="PS00211">
    <property type="entry name" value="ABC_TRANSPORTER_1"/>
    <property type="match status" value="1"/>
</dbReference>
<reference evidence="5 6" key="1">
    <citation type="submission" date="2017-09" db="EMBL/GenBank/DDBJ databases">
        <title>Bloom of a denitrifying methanotroph, Candidatus Methylomirabilis limnetica, in a deep stratified lake.</title>
        <authorList>
            <person name="Graf J.S."/>
            <person name="Marchant H.K."/>
            <person name="Tienken D."/>
            <person name="Hach P.F."/>
            <person name="Brand A."/>
            <person name="Schubert C.J."/>
            <person name="Kuypers M.M."/>
            <person name="Milucka J."/>
        </authorList>
    </citation>
    <scope>NUCLEOTIDE SEQUENCE [LARGE SCALE GENOMIC DNA]</scope>
    <source>
        <strain evidence="5 6">Zug</strain>
    </source>
</reference>
<dbReference type="SMART" id="SM00382">
    <property type="entry name" value="AAA"/>
    <property type="match status" value="1"/>
</dbReference>
<dbReference type="RefSeq" id="WP_107561724.1">
    <property type="nucleotide sequence ID" value="NZ_NVQC01000016.1"/>
</dbReference>
<dbReference type="GO" id="GO:0005524">
    <property type="term" value="F:ATP binding"/>
    <property type="evidence" value="ECO:0007669"/>
    <property type="project" value="UniProtKB-KW"/>
</dbReference>
<evidence type="ECO:0000256" key="1">
    <source>
        <dbReference type="ARBA" id="ARBA00022448"/>
    </source>
</evidence>
<dbReference type="SUPFAM" id="SSF52540">
    <property type="entry name" value="P-loop containing nucleoside triphosphate hydrolases"/>
    <property type="match status" value="1"/>
</dbReference>
<sequence length="364" mass="40627">MLELALDRRFKGFHLQTHLQIGDEIAALYGPSGSGKSLTLLAIAGLIRPTSGTIRINGRTVFDAKAGINLAPHQRRVGLVFQEYALFPHKTVSGNLSFGLARGVPTHEAASRVDEMLQLLRLQSFAQHYPHQISGGQRQRVALGRALIGHPEILLLDEPFSALDLAIRETLRQELLQMLADYKGTILLVTHNLQEAYLMASTIAIIDGGKILQMGTREEVLHQPRTRRVAEHTGAKNILRGVACRDPDGALDIVWRGHHLRADGPAPSAPGEVECCIRPEDVRLVWPERPGRRENLLRGRIVHELGRGLDFLLFVSLTDESDRGKYDLEIQVRSRLHHLMALHVGKEVWLSLPPDRLHLLQPDE</sequence>
<dbReference type="GO" id="GO:0043190">
    <property type="term" value="C:ATP-binding cassette (ABC) transporter complex"/>
    <property type="evidence" value="ECO:0007669"/>
    <property type="project" value="InterPro"/>
</dbReference>
<proteinExistence type="predicted"/>
<evidence type="ECO:0000313" key="5">
    <source>
        <dbReference type="EMBL" id="PTL36350.1"/>
    </source>
</evidence>
<dbReference type="EMBL" id="NVQC01000016">
    <property type="protein sequence ID" value="PTL36350.1"/>
    <property type="molecule type" value="Genomic_DNA"/>
</dbReference>
<dbReference type="GO" id="GO:0022857">
    <property type="term" value="F:transmembrane transporter activity"/>
    <property type="evidence" value="ECO:0007669"/>
    <property type="project" value="InterPro"/>
</dbReference>
<dbReference type="GO" id="GO:0016887">
    <property type="term" value="F:ATP hydrolysis activity"/>
    <property type="evidence" value="ECO:0007669"/>
    <property type="project" value="InterPro"/>
</dbReference>